<name>A0AA86T7G9_9FABA</name>
<keyword evidence="2" id="KW-1185">Reference proteome</keyword>
<protein>
    <submittedName>
        <fullName evidence="1">Uncharacterized protein</fullName>
    </submittedName>
</protein>
<organism evidence="1 2">
    <name type="scientific">Sphenostylis stenocarpa</name>
    <dbReference type="NCBI Taxonomy" id="92480"/>
    <lineage>
        <taxon>Eukaryota</taxon>
        <taxon>Viridiplantae</taxon>
        <taxon>Streptophyta</taxon>
        <taxon>Embryophyta</taxon>
        <taxon>Tracheophyta</taxon>
        <taxon>Spermatophyta</taxon>
        <taxon>Magnoliopsida</taxon>
        <taxon>eudicotyledons</taxon>
        <taxon>Gunneridae</taxon>
        <taxon>Pentapetalae</taxon>
        <taxon>rosids</taxon>
        <taxon>fabids</taxon>
        <taxon>Fabales</taxon>
        <taxon>Fabaceae</taxon>
        <taxon>Papilionoideae</taxon>
        <taxon>50 kb inversion clade</taxon>
        <taxon>NPAAA clade</taxon>
        <taxon>indigoferoid/millettioid clade</taxon>
        <taxon>Phaseoleae</taxon>
        <taxon>Sphenostylis</taxon>
    </lineage>
</organism>
<dbReference type="EMBL" id="OY731406">
    <property type="protein sequence ID" value="CAJ1975948.1"/>
    <property type="molecule type" value="Genomic_DNA"/>
</dbReference>
<dbReference type="Gramene" id="rna-AYBTSS11_LOCUS28075">
    <property type="protein sequence ID" value="CAJ1975948.1"/>
    <property type="gene ID" value="gene-AYBTSS11_LOCUS28075"/>
</dbReference>
<proteinExistence type="predicted"/>
<dbReference type="AlphaFoldDB" id="A0AA86T7G9"/>
<accession>A0AA86T7G9</accession>
<dbReference type="InterPro" id="IPR036464">
    <property type="entry name" value="Rubisco_LSMT_subst-bd_sf"/>
</dbReference>
<evidence type="ECO:0000313" key="1">
    <source>
        <dbReference type="EMBL" id="CAJ1975948.1"/>
    </source>
</evidence>
<evidence type="ECO:0000313" key="2">
    <source>
        <dbReference type="Proteomes" id="UP001189624"/>
    </source>
</evidence>
<reference evidence="1" key="1">
    <citation type="submission" date="2023-10" db="EMBL/GenBank/DDBJ databases">
        <authorList>
            <person name="Domelevo Entfellner J.-B."/>
        </authorList>
    </citation>
    <scope>NUCLEOTIDE SEQUENCE</scope>
</reference>
<dbReference type="SUPFAM" id="SSF81822">
    <property type="entry name" value="RuBisCo LSMT C-terminal, substrate-binding domain"/>
    <property type="match status" value="1"/>
</dbReference>
<sequence length="104" mass="10967">MAGGLSNAGDTFVDGAVIAAARTLPSWSDGDVPPVPSVERAAVKELQSECRKMLAGFATTSKQDQKLLGKFDIAQKIVHGESYPNIGDISRENTVLIPNPLTGE</sequence>
<dbReference type="Proteomes" id="UP001189624">
    <property type="component" value="Chromosome 9"/>
</dbReference>
<gene>
    <name evidence="1" type="ORF">AYBTSS11_LOCUS28075</name>
</gene>